<dbReference type="eggNOG" id="COG2096">
    <property type="taxonomic scope" value="Bacteria"/>
</dbReference>
<name>A0A1A0DD95_ACEPA</name>
<keyword evidence="1" id="KW-0169">Cobalamin biosynthesis</keyword>
<keyword evidence="1" id="KW-0067">ATP-binding</keyword>
<reference evidence="2 3" key="1">
    <citation type="submission" date="2016-05" db="EMBL/GenBank/DDBJ databases">
        <title>Genome sequencing of Acetobacter pasteurianus strain SRCM100623.</title>
        <authorList>
            <person name="Song Y.R."/>
        </authorList>
    </citation>
    <scope>NUCLEOTIDE SEQUENCE [LARGE SCALE GENOMIC DNA]</scope>
    <source>
        <strain evidence="2 3">SRCM100623</strain>
    </source>
</reference>
<evidence type="ECO:0000256" key="1">
    <source>
        <dbReference type="RuleBase" id="RU366026"/>
    </source>
</evidence>
<dbReference type="SUPFAM" id="SSF89028">
    <property type="entry name" value="Cobalamin adenosyltransferase-like"/>
    <property type="match status" value="1"/>
</dbReference>
<dbReference type="PATRIC" id="fig|438.15.peg.1335"/>
<comment type="catalytic activity">
    <reaction evidence="1">
        <text>2 cob(II)yrinate a,c diamide + reduced [electron-transfer flavoprotein] + 2 ATP = 2 adenosylcob(III)yrinate a,c-diamide + 2 triphosphate + oxidized [electron-transfer flavoprotein] + 3 H(+)</text>
        <dbReference type="Rhea" id="RHEA:11528"/>
        <dbReference type="Rhea" id="RHEA-COMP:10685"/>
        <dbReference type="Rhea" id="RHEA-COMP:10686"/>
        <dbReference type="ChEBI" id="CHEBI:15378"/>
        <dbReference type="ChEBI" id="CHEBI:18036"/>
        <dbReference type="ChEBI" id="CHEBI:30616"/>
        <dbReference type="ChEBI" id="CHEBI:57692"/>
        <dbReference type="ChEBI" id="CHEBI:58307"/>
        <dbReference type="ChEBI" id="CHEBI:58503"/>
        <dbReference type="ChEBI" id="CHEBI:58537"/>
        <dbReference type="EC" id="2.5.1.17"/>
    </reaction>
</comment>
<comment type="catalytic activity">
    <reaction evidence="1">
        <text>2 cob(II)alamin + reduced [electron-transfer flavoprotein] + 2 ATP = 2 adenosylcob(III)alamin + 2 triphosphate + oxidized [electron-transfer flavoprotein] + 3 H(+)</text>
        <dbReference type="Rhea" id="RHEA:28671"/>
        <dbReference type="Rhea" id="RHEA-COMP:10685"/>
        <dbReference type="Rhea" id="RHEA-COMP:10686"/>
        <dbReference type="ChEBI" id="CHEBI:15378"/>
        <dbReference type="ChEBI" id="CHEBI:16304"/>
        <dbReference type="ChEBI" id="CHEBI:18036"/>
        <dbReference type="ChEBI" id="CHEBI:18408"/>
        <dbReference type="ChEBI" id="CHEBI:30616"/>
        <dbReference type="ChEBI" id="CHEBI:57692"/>
        <dbReference type="ChEBI" id="CHEBI:58307"/>
        <dbReference type="EC" id="2.5.1.17"/>
    </reaction>
</comment>
<dbReference type="AlphaFoldDB" id="A0A1A0DD95"/>
<accession>A0A1A0DD95</accession>
<keyword evidence="1 2" id="KW-0808">Transferase</keyword>
<sequence length="188" mass="20411">MSIRLDRIVTRGGDGGQTSLGNGARVAKSSARIEALGTLDEVNAITGLVRAHAPQESAVVGQLAAVQNMLFDMGADLCQPEEGPKAARAKRMQESAVLKLEEWVEQLRAAQKPLTSFVLPGGSVPAAWAHLARTQARAAERRMVALAEKETINPVLLQIMNRLSDYFFVLARHFNADGQTDLVWIPEK</sequence>
<dbReference type="Proteomes" id="UP000093796">
    <property type="component" value="Unassembled WGS sequence"/>
</dbReference>
<evidence type="ECO:0000313" key="3">
    <source>
        <dbReference type="Proteomes" id="UP000093796"/>
    </source>
</evidence>
<comment type="similarity">
    <text evidence="1">Belongs to the Cob(I)alamin adenosyltransferase family.</text>
</comment>
<dbReference type="Gene3D" id="1.20.1200.10">
    <property type="entry name" value="Cobalamin adenosyltransferase-like"/>
    <property type="match status" value="1"/>
</dbReference>
<dbReference type="UniPathway" id="UPA00148">
    <property type="reaction ID" value="UER00233"/>
</dbReference>
<comment type="caution">
    <text evidence="2">The sequence shown here is derived from an EMBL/GenBank/DDBJ whole genome shotgun (WGS) entry which is preliminary data.</text>
</comment>
<dbReference type="GO" id="GO:0005524">
    <property type="term" value="F:ATP binding"/>
    <property type="evidence" value="ECO:0007669"/>
    <property type="project" value="UniProtKB-UniRule"/>
</dbReference>
<gene>
    <name evidence="2" type="primary">mmaB</name>
    <name evidence="2" type="ORF">SRCM100623_01164</name>
</gene>
<proteinExistence type="inferred from homology"/>
<dbReference type="PANTHER" id="PTHR12213">
    <property type="entry name" value="CORRINOID ADENOSYLTRANSFERASE"/>
    <property type="match status" value="1"/>
</dbReference>
<dbReference type="InterPro" id="IPR029499">
    <property type="entry name" value="PduO-typ"/>
</dbReference>
<dbReference type="EC" id="2.5.1.17" evidence="1"/>
<protein>
    <recommendedName>
        <fullName evidence="1">Corrinoid adenosyltransferase</fullName>
        <ecNumber evidence="1">2.5.1.17</ecNumber>
    </recommendedName>
    <alternativeName>
        <fullName evidence="1">Cob(II)alamin adenosyltransferase</fullName>
    </alternativeName>
    <alternativeName>
        <fullName evidence="1">Cob(II)yrinic acid a,c-diamide adenosyltransferase</fullName>
    </alternativeName>
    <alternativeName>
        <fullName evidence="1">Cobinamide/cobalamin adenosyltransferase</fullName>
    </alternativeName>
</protein>
<dbReference type="GO" id="GO:0009236">
    <property type="term" value="P:cobalamin biosynthetic process"/>
    <property type="evidence" value="ECO:0007669"/>
    <property type="project" value="UniProtKB-UniRule"/>
</dbReference>
<keyword evidence="1" id="KW-0547">Nucleotide-binding</keyword>
<dbReference type="InterPro" id="IPR036451">
    <property type="entry name" value="CblAdoTrfase-like_sf"/>
</dbReference>
<dbReference type="NCBIfam" id="TIGR00636">
    <property type="entry name" value="PduO_Nterm"/>
    <property type="match status" value="1"/>
</dbReference>
<dbReference type="GO" id="GO:0008817">
    <property type="term" value="F:corrinoid adenosyltransferase activity"/>
    <property type="evidence" value="ECO:0007669"/>
    <property type="project" value="UniProtKB-UniRule"/>
</dbReference>
<evidence type="ECO:0000313" key="2">
    <source>
        <dbReference type="EMBL" id="OAZ72622.1"/>
    </source>
</evidence>
<organism evidence="2 3">
    <name type="scientific">Acetobacter pasteurianus</name>
    <name type="common">Acetobacter turbidans</name>
    <dbReference type="NCBI Taxonomy" id="438"/>
    <lineage>
        <taxon>Bacteria</taxon>
        <taxon>Pseudomonadati</taxon>
        <taxon>Pseudomonadota</taxon>
        <taxon>Alphaproteobacteria</taxon>
        <taxon>Acetobacterales</taxon>
        <taxon>Acetobacteraceae</taxon>
        <taxon>Acetobacter</taxon>
    </lineage>
</organism>
<dbReference type="OrthoDB" id="9778896at2"/>
<dbReference type="Pfam" id="PF01923">
    <property type="entry name" value="Cob_adeno_trans"/>
    <property type="match status" value="1"/>
</dbReference>
<dbReference type="EMBL" id="LYUD01000099">
    <property type="protein sequence ID" value="OAZ72622.1"/>
    <property type="molecule type" value="Genomic_DNA"/>
</dbReference>
<comment type="pathway">
    <text evidence="1">Cofactor biosynthesis; adenosylcobalamin biosynthesis; adenosylcobalamin from cob(II)yrinate a,c-diamide: step 2/7.</text>
</comment>
<dbReference type="InterPro" id="IPR016030">
    <property type="entry name" value="CblAdoTrfase-like"/>
</dbReference>
<dbReference type="PANTHER" id="PTHR12213:SF0">
    <property type="entry name" value="CORRINOID ADENOSYLTRANSFERASE MMAB"/>
    <property type="match status" value="1"/>
</dbReference>
<dbReference type="RefSeq" id="WP_003628453.1">
    <property type="nucleotide sequence ID" value="NZ_LYUD01000099.1"/>
</dbReference>